<dbReference type="InterPro" id="IPR023298">
    <property type="entry name" value="ATPase_P-typ_TM_dom_sf"/>
</dbReference>
<dbReference type="AlphaFoldDB" id="A0A0P0Z016"/>
<dbReference type="InterPro" id="IPR036412">
    <property type="entry name" value="HAD-like_sf"/>
</dbReference>
<dbReference type="GO" id="GO:0015662">
    <property type="term" value="F:P-type ion transporter activity"/>
    <property type="evidence" value="ECO:0007669"/>
    <property type="project" value="UniProtKB-ARBA"/>
</dbReference>
<dbReference type="NCBIfam" id="TIGR01512">
    <property type="entry name" value="ATPase-IB2_Cd"/>
    <property type="match status" value="1"/>
</dbReference>
<dbReference type="EMBL" id="LC066374">
    <property type="protein sequence ID" value="BAT27132.1"/>
    <property type="molecule type" value="Genomic_DNA"/>
</dbReference>
<dbReference type="GO" id="GO:0046872">
    <property type="term" value="F:metal ion binding"/>
    <property type="evidence" value="ECO:0007669"/>
    <property type="project" value="UniProtKB-KW"/>
</dbReference>
<comment type="subcellular location">
    <subcellularLocation>
        <location evidence="8">Cell membrane</location>
    </subcellularLocation>
    <subcellularLocation>
        <location evidence="1">Membrane</location>
    </subcellularLocation>
</comment>
<dbReference type="InterPro" id="IPR001757">
    <property type="entry name" value="P_typ_ATPase"/>
</dbReference>
<feature type="region of interest" description="Disordered" evidence="9">
    <location>
        <begin position="748"/>
        <end position="769"/>
    </location>
</feature>
<dbReference type="GO" id="GO:0005886">
    <property type="term" value="C:plasma membrane"/>
    <property type="evidence" value="ECO:0007669"/>
    <property type="project" value="UniProtKB-SubCell"/>
</dbReference>
<dbReference type="SUPFAM" id="SSF81653">
    <property type="entry name" value="Calcium ATPase, transduction domain A"/>
    <property type="match status" value="1"/>
</dbReference>
<evidence type="ECO:0000256" key="8">
    <source>
        <dbReference type="RuleBase" id="RU362081"/>
    </source>
</evidence>
<reference evidence="11" key="1">
    <citation type="journal article" date="2015" name="Proc. Natl. Acad. Sci. U.S.A.">
        <title>Bacterial clade with the ribosomal RNA operon on a small plasmid rather than the chromosome.</title>
        <authorList>
            <person name="Anda M."/>
            <person name="Ohtsubo Y."/>
            <person name="Okubo T."/>
            <person name="Sugawara M."/>
            <person name="Nagata Y."/>
            <person name="Tsuda M."/>
            <person name="Minamisawa K."/>
            <person name="Mitsui H."/>
        </authorList>
    </citation>
    <scope>NUCLEOTIDE SEQUENCE</scope>
    <source>
        <strain evidence="11">DSM 14790</strain>
    </source>
</reference>
<dbReference type="SUPFAM" id="SSF55008">
    <property type="entry name" value="HMA, heavy metal-associated domain"/>
    <property type="match status" value="1"/>
</dbReference>
<dbReference type="NCBIfam" id="TIGR01525">
    <property type="entry name" value="ATPase-IB_hvy"/>
    <property type="match status" value="1"/>
</dbReference>
<dbReference type="PANTHER" id="PTHR46594:SF4">
    <property type="entry name" value="P-TYPE CATION-TRANSPORTING ATPASE"/>
    <property type="match status" value="1"/>
</dbReference>
<evidence type="ECO:0000256" key="9">
    <source>
        <dbReference type="SAM" id="MobiDB-lite"/>
    </source>
</evidence>
<dbReference type="SUPFAM" id="SSF81665">
    <property type="entry name" value="Calcium ATPase, transmembrane domain M"/>
    <property type="match status" value="1"/>
</dbReference>
<dbReference type="Gene3D" id="2.70.150.10">
    <property type="entry name" value="Calcium-transporting ATPase, cytoplasmic transduction domain A"/>
    <property type="match status" value="1"/>
</dbReference>
<feature type="transmembrane region" description="Helical" evidence="8">
    <location>
        <begin position="125"/>
        <end position="145"/>
    </location>
</feature>
<keyword evidence="6 8" id="KW-1133">Transmembrane helix</keyword>
<evidence type="ECO:0000256" key="4">
    <source>
        <dbReference type="ARBA" id="ARBA00022723"/>
    </source>
</evidence>
<dbReference type="InterPro" id="IPR059000">
    <property type="entry name" value="ATPase_P-type_domA"/>
</dbReference>
<dbReference type="NCBIfam" id="TIGR01494">
    <property type="entry name" value="ATPase_P-type"/>
    <property type="match status" value="1"/>
</dbReference>
<dbReference type="SUPFAM" id="SSF56784">
    <property type="entry name" value="HAD-like"/>
    <property type="match status" value="1"/>
</dbReference>
<dbReference type="PROSITE" id="PS50846">
    <property type="entry name" value="HMA_2"/>
    <property type="match status" value="1"/>
</dbReference>
<keyword evidence="4 8" id="KW-0479">Metal-binding</keyword>
<comment type="similarity">
    <text evidence="2 8">Belongs to the cation transport ATPase (P-type) (TC 3.A.3) family. Type IB subfamily.</text>
</comment>
<keyword evidence="3 8" id="KW-0812">Transmembrane</keyword>
<dbReference type="PROSITE" id="PS01047">
    <property type="entry name" value="HMA_1"/>
    <property type="match status" value="1"/>
</dbReference>
<evidence type="ECO:0000256" key="5">
    <source>
        <dbReference type="ARBA" id="ARBA00022967"/>
    </source>
</evidence>
<dbReference type="NCBIfam" id="TIGR01511">
    <property type="entry name" value="ATPase-IB1_Cu"/>
    <property type="match status" value="1"/>
</dbReference>
<feature type="transmembrane region" description="Helical" evidence="8">
    <location>
        <begin position="218"/>
        <end position="236"/>
    </location>
</feature>
<evidence type="ECO:0000256" key="1">
    <source>
        <dbReference type="ARBA" id="ARBA00004370"/>
    </source>
</evidence>
<dbReference type="Pfam" id="PF00403">
    <property type="entry name" value="HMA"/>
    <property type="match status" value="1"/>
</dbReference>
<dbReference type="Pfam" id="PF00122">
    <property type="entry name" value="E1-E2_ATPase"/>
    <property type="match status" value="1"/>
</dbReference>
<dbReference type="GO" id="GO:0019829">
    <property type="term" value="F:ATPase-coupled monoatomic cation transmembrane transporter activity"/>
    <property type="evidence" value="ECO:0007669"/>
    <property type="project" value="InterPro"/>
</dbReference>
<keyword evidence="8" id="KW-0547">Nucleotide-binding</keyword>
<feature type="transmembrane region" description="Helical" evidence="8">
    <location>
        <begin position="398"/>
        <end position="423"/>
    </location>
</feature>
<organism evidence="11">
    <name type="scientific">Aurantimonas coralicida</name>
    <dbReference type="NCBI Taxonomy" id="182270"/>
    <lineage>
        <taxon>Bacteria</taxon>
        <taxon>Pseudomonadati</taxon>
        <taxon>Pseudomonadota</taxon>
        <taxon>Alphaproteobacteria</taxon>
        <taxon>Hyphomicrobiales</taxon>
        <taxon>Aurantimonadaceae</taxon>
        <taxon>Aurantimonas</taxon>
    </lineage>
</organism>
<dbReference type="Gene3D" id="3.40.1110.10">
    <property type="entry name" value="Calcium-transporting ATPase, cytoplasmic domain N"/>
    <property type="match status" value="1"/>
</dbReference>
<dbReference type="InterPro" id="IPR023299">
    <property type="entry name" value="ATPase_P-typ_cyto_dom_N"/>
</dbReference>
<dbReference type="CDD" id="cd00371">
    <property type="entry name" value="HMA"/>
    <property type="match status" value="1"/>
</dbReference>
<feature type="transmembrane region" description="Helical" evidence="8">
    <location>
        <begin position="190"/>
        <end position="212"/>
    </location>
</feature>
<dbReference type="InterPro" id="IPR027256">
    <property type="entry name" value="P-typ_ATPase_IB"/>
</dbReference>
<sequence>MSCCGTAFTLPADLGDVAGPVDPRTEELRHAGRQAPDGTVTYVLSVPGIRCGACLSAIESGLKPLPGIASVRVNLTLRRVTVVTRSAKISPAVITSALDALGYPGTPVDLGDLETLGTRRESTRLLTALAIAGFGAANIMLLSVSVWSGADAATRDLFHLVSALIAVPTVAFAGQPFFRSAVSALRVGRLNMDVPISLAVLLALAMSLYESLNGGAEAYFDAAVTLIFFLLVGRYLDQRMRERARSAVVAISRLAARGATLLADGETRYVPLDEVQPGMVLRVAAGERMPVDAMVLTGRSELDRSLVTGESAPLAVAPGARVEAGTLNLSGALEVEALTSADDSFLAEIVRMMEAAETGRGRYVRVADRMARIYAPAVHLLAAATFLLWLIATGGDWYQALYAAIAVLIVTCPCALGLAVPVVHVIGATRLFEAGILMKDGTGLERLAEIDTVLFDKTGTLTTGTPHVAASNMPATGRDVARALAGRSNHPASLALRHYLGSGPVAELDDIREWPGCGIAALRQGRRVRLGRADWVAEIAGQAAPATEGVCFAIEGQTLANFTLGESLRTGAHEALEALRSAGLNTELLSGDGAVAVHRVAGELEIGHAAAGQSPAAKIDRIRALQAGGAHVLMVGDGLNDAPSLAAADVSMAPASACDAGRLAADFVFTRDSLRSVPFAHDIALRAKRLVRQNFGLAIAYNCIAVPLAMAGLVTPLVAAIAMSASSIIVVANSLRLSGGGFDGKAGTSAQPVTEARSSGFEPAAEATA</sequence>
<feature type="transmembrane region" description="Helical" evidence="8">
    <location>
        <begin position="157"/>
        <end position="178"/>
    </location>
</feature>
<evidence type="ECO:0000256" key="3">
    <source>
        <dbReference type="ARBA" id="ARBA00022692"/>
    </source>
</evidence>
<dbReference type="InterPro" id="IPR006121">
    <property type="entry name" value="HMA_dom"/>
</dbReference>
<feature type="transmembrane region" description="Helical" evidence="8">
    <location>
        <begin position="373"/>
        <end position="392"/>
    </location>
</feature>
<dbReference type="GO" id="GO:0030001">
    <property type="term" value="P:metal ion transport"/>
    <property type="evidence" value="ECO:0007669"/>
    <property type="project" value="UniProtKB-ARBA"/>
</dbReference>
<dbReference type="GO" id="GO:0016887">
    <property type="term" value="F:ATP hydrolysis activity"/>
    <property type="evidence" value="ECO:0007669"/>
    <property type="project" value="InterPro"/>
</dbReference>
<dbReference type="GO" id="GO:0005524">
    <property type="term" value="F:ATP binding"/>
    <property type="evidence" value="ECO:0007669"/>
    <property type="project" value="UniProtKB-UniRule"/>
</dbReference>
<name>A0A0P0Z016_9HYPH</name>
<dbReference type="PANTHER" id="PTHR46594">
    <property type="entry name" value="P-TYPE CATION-TRANSPORTING ATPASE"/>
    <property type="match status" value="1"/>
</dbReference>
<evidence type="ECO:0000256" key="2">
    <source>
        <dbReference type="ARBA" id="ARBA00006024"/>
    </source>
</evidence>
<evidence type="ECO:0000256" key="6">
    <source>
        <dbReference type="ARBA" id="ARBA00022989"/>
    </source>
</evidence>
<feature type="domain" description="HMA" evidence="10">
    <location>
        <begin position="40"/>
        <end position="106"/>
    </location>
</feature>
<protein>
    <submittedName>
        <fullName evidence="11">Putative nitrogen fixation protein FixI, cation transporting ATPase</fullName>
    </submittedName>
</protein>
<dbReference type="Gene3D" id="3.30.70.100">
    <property type="match status" value="1"/>
</dbReference>
<dbReference type="PROSITE" id="PS00154">
    <property type="entry name" value="ATPASE_E1_E2"/>
    <property type="match status" value="1"/>
</dbReference>
<dbReference type="PRINTS" id="PR00119">
    <property type="entry name" value="CATATPASE"/>
</dbReference>
<proteinExistence type="inferred from homology"/>
<evidence type="ECO:0000259" key="10">
    <source>
        <dbReference type="PROSITE" id="PS50846"/>
    </source>
</evidence>
<dbReference type="InterPro" id="IPR017969">
    <property type="entry name" value="Heavy-metal-associated_CS"/>
</dbReference>
<feature type="transmembrane region" description="Helical" evidence="8">
    <location>
        <begin position="695"/>
        <end position="711"/>
    </location>
</feature>
<accession>A0A0P0Z016</accession>
<evidence type="ECO:0000313" key="11">
    <source>
        <dbReference type="EMBL" id="BAT27132.1"/>
    </source>
</evidence>
<dbReference type="InterPro" id="IPR023214">
    <property type="entry name" value="HAD_sf"/>
</dbReference>
<keyword evidence="5" id="KW-1278">Translocase</keyword>
<dbReference type="InterPro" id="IPR036163">
    <property type="entry name" value="HMA_dom_sf"/>
</dbReference>
<dbReference type="RefSeq" id="WP_024352299.1">
    <property type="nucleotide sequence ID" value="NZ_BBWN01000016.1"/>
</dbReference>
<keyword evidence="8" id="KW-0067">ATP-binding</keyword>
<keyword evidence="8" id="KW-1003">Cell membrane</keyword>
<evidence type="ECO:0000256" key="7">
    <source>
        <dbReference type="ARBA" id="ARBA00023136"/>
    </source>
</evidence>
<keyword evidence="7 8" id="KW-0472">Membrane</keyword>
<dbReference type="Pfam" id="PF00702">
    <property type="entry name" value="Hydrolase"/>
    <property type="match status" value="1"/>
</dbReference>
<dbReference type="InterPro" id="IPR018303">
    <property type="entry name" value="ATPase_P-typ_P_site"/>
</dbReference>
<dbReference type="Gene3D" id="3.40.50.1000">
    <property type="entry name" value="HAD superfamily/HAD-like"/>
    <property type="match status" value="1"/>
</dbReference>
<dbReference type="InterPro" id="IPR008250">
    <property type="entry name" value="ATPase_P-typ_transduc_dom_A_sf"/>
</dbReference>